<keyword evidence="3 9" id="KW-0862">Zinc</keyword>
<dbReference type="GO" id="GO:0005634">
    <property type="term" value="C:nucleus"/>
    <property type="evidence" value="ECO:0007669"/>
    <property type="project" value="UniProtKB-SubCell"/>
</dbReference>
<evidence type="ECO:0000256" key="5">
    <source>
        <dbReference type="ARBA" id="ARBA00023125"/>
    </source>
</evidence>
<organism evidence="11 12">
    <name type="scientific">Musa balbisiana</name>
    <name type="common">Banana</name>
    <dbReference type="NCBI Taxonomy" id="52838"/>
    <lineage>
        <taxon>Eukaryota</taxon>
        <taxon>Viridiplantae</taxon>
        <taxon>Streptophyta</taxon>
        <taxon>Embryophyta</taxon>
        <taxon>Tracheophyta</taxon>
        <taxon>Spermatophyta</taxon>
        <taxon>Magnoliopsida</taxon>
        <taxon>Liliopsida</taxon>
        <taxon>Zingiberales</taxon>
        <taxon>Musaceae</taxon>
        <taxon>Musa</taxon>
    </lineage>
</organism>
<keyword evidence="6 9" id="KW-0804">Transcription</keyword>
<gene>
    <name evidence="11" type="ORF">C4D60_Mb11t16680</name>
</gene>
<dbReference type="GO" id="GO:0003700">
    <property type="term" value="F:DNA-binding transcription factor activity"/>
    <property type="evidence" value="ECO:0007669"/>
    <property type="project" value="UniProtKB-UniRule"/>
</dbReference>
<evidence type="ECO:0000256" key="4">
    <source>
        <dbReference type="ARBA" id="ARBA00023015"/>
    </source>
</evidence>
<dbReference type="AlphaFoldDB" id="A0A4S8J743"/>
<evidence type="ECO:0000256" key="7">
    <source>
        <dbReference type="ARBA" id="ARBA00023242"/>
    </source>
</evidence>
<sequence>MLSYVPRPVAPTCPRCVSSNTKFCYYNNYSLSQPRYFCKACRRYWTEGGSLRNVPVGGGCRKSRRGKPARAPSAVAAVAGRDVIRPDLMLNDIVSNSGVAPAPADGSAIDLEVLYAKYLDPSPAVRPESSQPAVESGSCNQIPAPFPDHQLFLEWESILTQPVEEDLQNQVDQPCKVDSSSPRAYPTQPVDNYVWWGDSSSDADLIHEEQSLVHDNWIGSLDDSSWEAFYRC</sequence>
<keyword evidence="7 8" id="KW-0539">Nucleus</keyword>
<dbReference type="EMBL" id="PYDT01000007">
    <property type="protein sequence ID" value="THU56382.1"/>
    <property type="molecule type" value="Genomic_DNA"/>
</dbReference>
<evidence type="ECO:0000256" key="6">
    <source>
        <dbReference type="ARBA" id="ARBA00023163"/>
    </source>
</evidence>
<dbReference type="PROSITE" id="PS01361">
    <property type="entry name" value="ZF_DOF_1"/>
    <property type="match status" value="1"/>
</dbReference>
<dbReference type="PANTHER" id="PTHR31992">
    <property type="entry name" value="DOF ZINC FINGER PROTEIN DOF1.4-RELATED"/>
    <property type="match status" value="1"/>
</dbReference>
<evidence type="ECO:0000256" key="9">
    <source>
        <dbReference type="RuleBase" id="RU369094"/>
    </source>
</evidence>
<comment type="subcellular location">
    <subcellularLocation>
        <location evidence="8 9">Nucleus</location>
    </subcellularLocation>
</comment>
<keyword evidence="2 8" id="KW-0863">Zinc-finger</keyword>
<evidence type="ECO:0000256" key="1">
    <source>
        <dbReference type="ARBA" id="ARBA00022723"/>
    </source>
</evidence>
<evidence type="ECO:0000256" key="2">
    <source>
        <dbReference type="ARBA" id="ARBA00022771"/>
    </source>
</evidence>
<dbReference type="Pfam" id="PF02701">
    <property type="entry name" value="Zn_ribbon_Dof"/>
    <property type="match status" value="1"/>
</dbReference>
<evidence type="ECO:0000256" key="8">
    <source>
        <dbReference type="PROSITE-ProRule" id="PRU00071"/>
    </source>
</evidence>
<accession>A0A4S8J743</accession>
<name>A0A4S8J743_MUSBA</name>
<keyword evidence="12" id="KW-1185">Reference proteome</keyword>
<reference evidence="11 12" key="1">
    <citation type="journal article" date="2019" name="Nat. Plants">
        <title>Genome sequencing of Musa balbisiana reveals subgenome evolution and function divergence in polyploid bananas.</title>
        <authorList>
            <person name="Yao X."/>
        </authorList>
    </citation>
    <scope>NUCLEOTIDE SEQUENCE [LARGE SCALE GENOMIC DNA]</scope>
    <source>
        <strain evidence="12">cv. DH-PKW</strain>
        <tissue evidence="11">Leaves</tissue>
    </source>
</reference>
<dbReference type="PANTHER" id="PTHR31992:SF316">
    <property type="entry name" value="DOF ZINC FINGER PROTEIN DOF1.2"/>
    <property type="match status" value="1"/>
</dbReference>
<protein>
    <recommendedName>
        <fullName evidence="9">Dof zinc finger protein</fullName>
    </recommendedName>
</protein>
<dbReference type="PROSITE" id="PS50884">
    <property type="entry name" value="ZF_DOF_2"/>
    <property type="match status" value="1"/>
</dbReference>
<evidence type="ECO:0000313" key="12">
    <source>
        <dbReference type="Proteomes" id="UP000317650"/>
    </source>
</evidence>
<evidence type="ECO:0000259" key="10">
    <source>
        <dbReference type="PROSITE" id="PS50884"/>
    </source>
</evidence>
<dbReference type="InterPro" id="IPR003851">
    <property type="entry name" value="Znf_Dof"/>
</dbReference>
<proteinExistence type="predicted"/>
<evidence type="ECO:0000256" key="3">
    <source>
        <dbReference type="ARBA" id="ARBA00022833"/>
    </source>
</evidence>
<dbReference type="InterPro" id="IPR045174">
    <property type="entry name" value="Dof"/>
</dbReference>
<keyword evidence="5 8" id="KW-0238">DNA-binding</keyword>
<comment type="caution">
    <text evidence="11">The sequence shown here is derived from an EMBL/GenBank/DDBJ whole genome shotgun (WGS) entry which is preliminary data.</text>
</comment>
<keyword evidence="4 9" id="KW-0805">Transcription regulation</keyword>
<dbReference type="GO" id="GO:0008270">
    <property type="term" value="F:zinc ion binding"/>
    <property type="evidence" value="ECO:0007669"/>
    <property type="project" value="UniProtKB-KW"/>
</dbReference>
<comment type="function">
    <text evidence="9">Transcription factor that binds specifically to a 5'-AA[AG]G-3' consensus core sequence.</text>
</comment>
<dbReference type="Proteomes" id="UP000317650">
    <property type="component" value="Chromosome 11"/>
</dbReference>
<feature type="domain" description="Dof-type" evidence="10">
    <location>
        <begin position="11"/>
        <end position="65"/>
    </location>
</feature>
<dbReference type="GO" id="GO:0003677">
    <property type="term" value="F:DNA binding"/>
    <property type="evidence" value="ECO:0007669"/>
    <property type="project" value="UniProtKB-UniRule"/>
</dbReference>
<keyword evidence="1 9" id="KW-0479">Metal-binding</keyword>
<evidence type="ECO:0000313" key="11">
    <source>
        <dbReference type="EMBL" id="THU56382.1"/>
    </source>
</evidence>